<evidence type="ECO:0000256" key="2">
    <source>
        <dbReference type="ARBA" id="ARBA00022771"/>
    </source>
</evidence>
<dbReference type="GO" id="GO:0008270">
    <property type="term" value="F:zinc ion binding"/>
    <property type="evidence" value="ECO:0007669"/>
    <property type="project" value="UniProtKB-KW"/>
</dbReference>
<dbReference type="Proteomes" id="UP000034201">
    <property type="component" value="Unassembled WGS sequence"/>
</dbReference>
<dbReference type="Gene3D" id="1.20.120.910">
    <property type="entry name" value="DksA, coiled-coil domain"/>
    <property type="match status" value="1"/>
</dbReference>
<evidence type="ECO:0000259" key="5">
    <source>
        <dbReference type="Pfam" id="PF01258"/>
    </source>
</evidence>
<feature type="domain" description="Zinc finger DksA/TraR C4-type" evidence="5">
    <location>
        <begin position="146"/>
        <end position="170"/>
    </location>
</feature>
<organism evidence="6 7">
    <name type="scientific">Candidatus Adlerbacteria bacterium GW2011_GWC1_50_9</name>
    <dbReference type="NCBI Taxonomy" id="1618608"/>
    <lineage>
        <taxon>Bacteria</taxon>
        <taxon>Candidatus Adleribacteriota</taxon>
    </lineage>
</organism>
<protein>
    <recommendedName>
        <fullName evidence="5">Zinc finger DksA/TraR C4-type domain-containing protein</fullName>
    </recommendedName>
</protein>
<dbReference type="PROSITE" id="PS51128">
    <property type="entry name" value="ZF_DKSA_2"/>
    <property type="match status" value="1"/>
</dbReference>
<evidence type="ECO:0000313" key="7">
    <source>
        <dbReference type="Proteomes" id="UP000034201"/>
    </source>
</evidence>
<name>A0A0G1WK94_9BACT</name>
<feature type="zinc finger region" description="dksA C4-type" evidence="4">
    <location>
        <begin position="151"/>
        <end position="175"/>
    </location>
</feature>
<gene>
    <name evidence="6" type="ORF">UY61_C0067G0009</name>
</gene>
<evidence type="ECO:0000256" key="4">
    <source>
        <dbReference type="PROSITE-ProRule" id="PRU00510"/>
    </source>
</evidence>
<dbReference type="InterPro" id="IPR037187">
    <property type="entry name" value="DnaK_N"/>
</dbReference>
<reference evidence="6 7" key="1">
    <citation type="journal article" date="2015" name="Nature">
        <title>rRNA introns, odd ribosomes, and small enigmatic genomes across a large radiation of phyla.</title>
        <authorList>
            <person name="Brown C.T."/>
            <person name="Hug L.A."/>
            <person name="Thomas B.C."/>
            <person name="Sharon I."/>
            <person name="Castelle C.J."/>
            <person name="Singh A."/>
            <person name="Wilkins M.J."/>
            <person name="Williams K.H."/>
            <person name="Banfield J.F."/>
        </authorList>
    </citation>
    <scope>NUCLEOTIDE SEQUENCE [LARGE SCALE GENOMIC DNA]</scope>
</reference>
<keyword evidence="3" id="KW-0862">Zinc</keyword>
<dbReference type="PANTHER" id="PTHR33823">
    <property type="entry name" value="RNA POLYMERASE-BINDING TRANSCRIPTION FACTOR DKSA-RELATED"/>
    <property type="match status" value="1"/>
</dbReference>
<proteinExistence type="predicted"/>
<keyword evidence="2" id="KW-0863">Zinc-finger</keyword>
<sequence length="176" mass="19256">MMALCFCYSSSVSLRKYSFEDNGEMHVLSPENTTATMTPLVWGLVAKWSIAGRILSMQHLTKGQLDELRAALDGEQVDLEEQLAEHGKKIGDDWTGTPVGFEKETDSDPEDAADAMEELATNVPLVEELESRLKDVKNAITKMDAGTYGICEESGKEIPFDRLEANPAARTAIASA</sequence>
<dbReference type="InterPro" id="IPR000962">
    <property type="entry name" value="Znf_DskA_TraR"/>
</dbReference>
<dbReference type="SUPFAM" id="SSF109635">
    <property type="entry name" value="DnaK suppressor protein DksA, alpha-hairpin domain"/>
    <property type="match status" value="1"/>
</dbReference>
<dbReference type="AlphaFoldDB" id="A0A0G1WK94"/>
<keyword evidence="1" id="KW-0479">Metal-binding</keyword>
<comment type="caution">
    <text evidence="6">The sequence shown here is derived from an EMBL/GenBank/DDBJ whole genome shotgun (WGS) entry which is preliminary data.</text>
</comment>
<evidence type="ECO:0000313" key="6">
    <source>
        <dbReference type="EMBL" id="KKW19040.1"/>
    </source>
</evidence>
<evidence type="ECO:0000256" key="3">
    <source>
        <dbReference type="ARBA" id="ARBA00022833"/>
    </source>
</evidence>
<dbReference type="Pfam" id="PF01258">
    <property type="entry name" value="zf-dskA_traR"/>
    <property type="match status" value="1"/>
</dbReference>
<evidence type="ECO:0000256" key="1">
    <source>
        <dbReference type="ARBA" id="ARBA00022723"/>
    </source>
</evidence>
<dbReference type="EMBL" id="LCQQ01000067">
    <property type="protein sequence ID" value="KKW19040.1"/>
    <property type="molecule type" value="Genomic_DNA"/>
</dbReference>
<dbReference type="PANTHER" id="PTHR33823:SF4">
    <property type="entry name" value="GENERAL STRESS PROTEIN 16O"/>
    <property type="match status" value="1"/>
</dbReference>
<accession>A0A0G1WK94</accession>